<dbReference type="PANTHER" id="PTHR11117">
    <property type="entry name" value="SUCCINYL-COA LIGASE SUBUNIT ALPHA"/>
    <property type="match status" value="1"/>
</dbReference>
<evidence type="ECO:0000313" key="3">
    <source>
        <dbReference type="Proteomes" id="UP000620104"/>
    </source>
</evidence>
<sequence>MSTATLTTRHVLRLNIRWRLSNGVPPTQVARRCVSKEANQTYPISPKSNYASTLKNLNIRSNAKTVVVGSSQKLDAISQFGTNVVGFVDESSSDLSSSIQNVLKDALPWVLYISTKEASPVLQALRSATEVQVPLVVCSTTDFKESEMDQLREILSQSAMTRLLGPGASVFAAPHSGFAVWDKAIDGFKTGTIGIVGSGYDAIVKAVQAIQAYGQSAVFDLGNNERAGTRPCEVAEWLFSDDGTEILLVLGNGIPDMEAEVAAAYKAYADRTPDNQRRKRMIGVIGGGSKIPWKDAGILVASDISEAASLVKQETERLEAKREEVAQTTKQDPEKVPITDLEP</sequence>
<dbReference type="Proteomes" id="UP000620104">
    <property type="component" value="Unassembled WGS sequence"/>
</dbReference>
<dbReference type="GO" id="GO:0004776">
    <property type="term" value="F:succinate-CoA ligase (GDP-forming) activity"/>
    <property type="evidence" value="ECO:0007669"/>
    <property type="project" value="TreeGrafter"/>
</dbReference>
<dbReference type="SUPFAM" id="SSF52210">
    <property type="entry name" value="Succinyl-CoA synthetase domains"/>
    <property type="match status" value="1"/>
</dbReference>
<name>A0A8H3YFV5_9TREE</name>
<evidence type="ECO:0000256" key="1">
    <source>
        <dbReference type="SAM" id="MobiDB-lite"/>
    </source>
</evidence>
<gene>
    <name evidence="2" type="ORF">NliqN6_2513</name>
</gene>
<dbReference type="GO" id="GO:0006099">
    <property type="term" value="P:tricarboxylic acid cycle"/>
    <property type="evidence" value="ECO:0007669"/>
    <property type="project" value="TreeGrafter"/>
</dbReference>
<dbReference type="EMBL" id="BLZA01000017">
    <property type="protein sequence ID" value="GHJ86111.1"/>
    <property type="molecule type" value="Genomic_DNA"/>
</dbReference>
<dbReference type="GO" id="GO:0009361">
    <property type="term" value="C:succinate-CoA ligase complex (ADP-forming)"/>
    <property type="evidence" value="ECO:0007669"/>
    <property type="project" value="TreeGrafter"/>
</dbReference>
<dbReference type="AlphaFoldDB" id="A0A8H3YFV5"/>
<reference evidence="2" key="1">
    <citation type="submission" date="2020-07" db="EMBL/GenBank/DDBJ databases">
        <title>Draft Genome Sequence of a Deep-Sea Yeast, Naganishia (Cryptococcus) liquefaciens strain N6.</title>
        <authorList>
            <person name="Han Y.W."/>
            <person name="Kajitani R."/>
            <person name="Morimoto H."/>
            <person name="Parhat M."/>
            <person name="Tsubouchi H."/>
            <person name="Bakenova O."/>
            <person name="Ogata M."/>
            <person name="Argunhan B."/>
            <person name="Aoki R."/>
            <person name="Kajiwara S."/>
            <person name="Itoh T."/>
            <person name="Iwasaki H."/>
        </authorList>
    </citation>
    <scope>NUCLEOTIDE SEQUENCE</scope>
    <source>
        <strain evidence="2">N6</strain>
    </source>
</reference>
<dbReference type="InterPro" id="IPR016102">
    <property type="entry name" value="Succinyl-CoA_synth-like"/>
</dbReference>
<dbReference type="GO" id="GO:0004775">
    <property type="term" value="F:succinate-CoA ligase (ADP-forming) activity"/>
    <property type="evidence" value="ECO:0007669"/>
    <property type="project" value="TreeGrafter"/>
</dbReference>
<comment type="caution">
    <text evidence="2">The sequence shown here is derived from an EMBL/GenBank/DDBJ whole genome shotgun (WGS) entry which is preliminary data.</text>
</comment>
<proteinExistence type="predicted"/>
<organism evidence="2 3">
    <name type="scientific">Naganishia liquefaciens</name>
    <dbReference type="NCBI Taxonomy" id="104408"/>
    <lineage>
        <taxon>Eukaryota</taxon>
        <taxon>Fungi</taxon>
        <taxon>Dikarya</taxon>
        <taxon>Basidiomycota</taxon>
        <taxon>Agaricomycotina</taxon>
        <taxon>Tremellomycetes</taxon>
        <taxon>Filobasidiales</taxon>
        <taxon>Filobasidiaceae</taxon>
        <taxon>Naganishia</taxon>
    </lineage>
</organism>
<accession>A0A8H3YFV5</accession>
<keyword evidence="3" id="KW-1185">Reference proteome</keyword>
<protein>
    <submittedName>
        <fullName evidence="2">Uncharacterized protein</fullName>
    </submittedName>
</protein>
<dbReference type="PANTHER" id="PTHR11117:SF2">
    <property type="entry name" value="SUCCINATE--COA LIGASE [ADP_GDP-FORMING] SUBUNIT ALPHA, MITOCHONDRIAL"/>
    <property type="match status" value="1"/>
</dbReference>
<feature type="compositionally biased region" description="Basic and acidic residues" evidence="1">
    <location>
        <begin position="313"/>
        <end position="337"/>
    </location>
</feature>
<feature type="region of interest" description="Disordered" evidence="1">
    <location>
        <begin position="312"/>
        <end position="343"/>
    </location>
</feature>
<evidence type="ECO:0000313" key="2">
    <source>
        <dbReference type="EMBL" id="GHJ86111.1"/>
    </source>
</evidence>
<dbReference type="Gene3D" id="3.40.50.261">
    <property type="entry name" value="Succinyl-CoA synthetase domains"/>
    <property type="match status" value="1"/>
</dbReference>
<dbReference type="OrthoDB" id="2585961at2759"/>